<comment type="caution">
    <text evidence="1">The sequence shown here is derived from an EMBL/GenBank/DDBJ whole genome shotgun (WGS) entry which is preliminary data.</text>
</comment>
<dbReference type="AlphaFoldDB" id="A0A4C1VIZ5"/>
<evidence type="ECO:0000313" key="2">
    <source>
        <dbReference type="Proteomes" id="UP000299102"/>
    </source>
</evidence>
<dbReference type="EMBL" id="BGZK01000351">
    <property type="protein sequence ID" value="GBP38560.1"/>
    <property type="molecule type" value="Genomic_DNA"/>
</dbReference>
<evidence type="ECO:0000313" key="1">
    <source>
        <dbReference type="EMBL" id="GBP38560.1"/>
    </source>
</evidence>
<keyword evidence="2" id="KW-1185">Reference proteome</keyword>
<reference evidence="1 2" key="1">
    <citation type="journal article" date="2019" name="Commun. Biol.">
        <title>The bagworm genome reveals a unique fibroin gene that provides high tensile strength.</title>
        <authorList>
            <person name="Kono N."/>
            <person name="Nakamura H."/>
            <person name="Ohtoshi R."/>
            <person name="Tomita M."/>
            <person name="Numata K."/>
            <person name="Arakawa K."/>
        </authorList>
    </citation>
    <scope>NUCLEOTIDE SEQUENCE [LARGE SCALE GENOMIC DNA]</scope>
</reference>
<dbReference type="Proteomes" id="UP000299102">
    <property type="component" value="Unassembled WGS sequence"/>
</dbReference>
<name>A0A4C1VIZ5_EUMVA</name>
<organism evidence="1 2">
    <name type="scientific">Eumeta variegata</name>
    <name type="common">Bagworm moth</name>
    <name type="synonym">Eumeta japonica</name>
    <dbReference type="NCBI Taxonomy" id="151549"/>
    <lineage>
        <taxon>Eukaryota</taxon>
        <taxon>Metazoa</taxon>
        <taxon>Ecdysozoa</taxon>
        <taxon>Arthropoda</taxon>
        <taxon>Hexapoda</taxon>
        <taxon>Insecta</taxon>
        <taxon>Pterygota</taxon>
        <taxon>Neoptera</taxon>
        <taxon>Endopterygota</taxon>
        <taxon>Lepidoptera</taxon>
        <taxon>Glossata</taxon>
        <taxon>Ditrysia</taxon>
        <taxon>Tineoidea</taxon>
        <taxon>Psychidae</taxon>
        <taxon>Oiketicinae</taxon>
        <taxon>Eumeta</taxon>
    </lineage>
</organism>
<sequence>MFPRGYPSKYRPRLMLFNLVYLRSGDVAAELGTSVCIILMTSECYAPQSTIWNSQEPALQLTTSADHGAQRPVPRSFVWRRCETRHRCLQAVESHTYITYVEIRDVKSDDRKVRIRIFK</sequence>
<accession>A0A4C1VIZ5</accession>
<gene>
    <name evidence="1" type="ORF">EVAR_96162_1</name>
</gene>
<protein>
    <submittedName>
        <fullName evidence="1">Uncharacterized protein</fullName>
    </submittedName>
</protein>
<proteinExistence type="predicted"/>